<sequence>MKNLVTPLAMSVLVMGIAAADELCDDDLYMQINGPVTVNLSLECNTTHFRRTGLVDTEGQLSQSFRYYFGVRCFDANNSETEMFALEDGVNFPEEHDLTTIGTLILQYGWKCVLFGCYDFFGSPPNRYTVKPAFCTVDEDECSTGSHYCSEGAVCINTIGSYRCTCPVGYEDDGFNCTDVNECQQGDNNCSEYARCENIPGGYKCQCRDAYEGDGYNCSDVDECSRSPDICGPNSTCYNMAGGYVCSCGEGYSYLHNQCIDIDECEGDSHECSENGVCMNVLGGYTCSCAAGYIGDGFNCTINLVVVLIFSVGFVGLAVLLITALIYRICGSRGMQWWQYAYKWNGRQRT</sequence>
<dbReference type="GO" id="GO:0005615">
    <property type="term" value="C:extracellular space"/>
    <property type="evidence" value="ECO:0007669"/>
    <property type="project" value="TreeGrafter"/>
</dbReference>
<evidence type="ECO:0000256" key="1">
    <source>
        <dbReference type="ARBA" id="ARBA00022536"/>
    </source>
</evidence>
<dbReference type="AlphaFoldDB" id="A0AA35WS00"/>
<evidence type="ECO:0000313" key="10">
    <source>
        <dbReference type="EMBL" id="CAI8026921.1"/>
    </source>
</evidence>
<protein>
    <submittedName>
        <fullName evidence="10">Hemicentin-1</fullName>
    </submittedName>
</protein>
<evidence type="ECO:0000256" key="2">
    <source>
        <dbReference type="ARBA" id="ARBA00022729"/>
    </source>
</evidence>
<dbReference type="PROSITE" id="PS00010">
    <property type="entry name" value="ASX_HYDROXYL"/>
    <property type="match status" value="4"/>
</dbReference>
<proteinExistence type="predicted"/>
<dbReference type="SMART" id="SM00179">
    <property type="entry name" value="EGF_CA"/>
    <property type="match status" value="4"/>
</dbReference>
<dbReference type="InterPro" id="IPR024731">
    <property type="entry name" value="NELL2-like_EGF"/>
</dbReference>
<dbReference type="SUPFAM" id="SSF57196">
    <property type="entry name" value="EGF/Laminin"/>
    <property type="match status" value="1"/>
</dbReference>
<evidence type="ECO:0000259" key="9">
    <source>
        <dbReference type="PROSITE" id="PS50026"/>
    </source>
</evidence>
<dbReference type="PROSITE" id="PS50026">
    <property type="entry name" value="EGF_3"/>
    <property type="match status" value="4"/>
</dbReference>
<evidence type="ECO:0000256" key="8">
    <source>
        <dbReference type="SAM" id="SignalP"/>
    </source>
</evidence>
<keyword evidence="1 6" id="KW-0245">EGF-like domain</keyword>
<evidence type="ECO:0000256" key="3">
    <source>
        <dbReference type="ARBA" id="ARBA00022737"/>
    </source>
</evidence>
<comment type="caution">
    <text evidence="10">The sequence shown here is derived from an EMBL/GenBank/DDBJ whole genome shotgun (WGS) entry which is preliminary data.</text>
</comment>
<feature type="domain" description="EGF-like" evidence="9">
    <location>
        <begin position="138"/>
        <end position="178"/>
    </location>
</feature>
<dbReference type="InterPro" id="IPR000742">
    <property type="entry name" value="EGF"/>
</dbReference>
<evidence type="ECO:0000256" key="5">
    <source>
        <dbReference type="ARBA" id="ARBA00023180"/>
    </source>
</evidence>
<organism evidence="10 11">
    <name type="scientific">Geodia barretti</name>
    <name type="common">Barrett's horny sponge</name>
    <dbReference type="NCBI Taxonomy" id="519541"/>
    <lineage>
        <taxon>Eukaryota</taxon>
        <taxon>Metazoa</taxon>
        <taxon>Porifera</taxon>
        <taxon>Demospongiae</taxon>
        <taxon>Heteroscleromorpha</taxon>
        <taxon>Tetractinellida</taxon>
        <taxon>Astrophorina</taxon>
        <taxon>Geodiidae</taxon>
        <taxon>Geodia</taxon>
    </lineage>
</organism>
<dbReference type="CDD" id="cd00054">
    <property type="entry name" value="EGF_CA"/>
    <property type="match status" value="4"/>
</dbReference>
<dbReference type="InterPro" id="IPR000152">
    <property type="entry name" value="EGF-type_Asp/Asn_hydroxyl_site"/>
</dbReference>
<keyword evidence="3" id="KW-0677">Repeat</keyword>
<dbReference type="FunFam" id="2.10.25.10:FF:000038">
    <property type="entry name" value="Fibrillin 2"/>
    <property type="match status" value="4"/>
</dbReference>
<comment type="caution">
    <text evidence="6">Lacks conserved residue(s) required for the propagation of feature annotation.</text>
</comment>
<evidence type="ECO:0000256" key="7">
    <source>
        <dbReference type="SAM" id="Phobius"/>
    </source>
</evidence>
<dbReference type="InterPro" id="IPR001881">
    <property type="entry name" value="EGF-like_Ca-bd_dom"/>
</dbReference>
<dbReference type="GO" id="GO:0005509">
    <property type="term" value="F:calcium ion binding"/>
    <property type="evidence" value="ECO:0007669"/>
    <property type="project" value="InterPro"/>
</dbReference>
<dbReference type="SUPFAM" id="SSF57184">
    <property type="entry name" value="Growth factor receptor domain"/>
    <property type="match status" value="1"/>
</dbReference>
<feature type="domain" description="EGF-like" evidence="9">
    <location>
        <begin position="261"/>
        <end position="301"/>
    </location>
</feature>
<dbReference type="Gene3D" id="2.10.25.10">
    <property type="entry name" value="Laminin"/>
    <property type="match status" value="4"/>
</dbReference>
<evidence type="ECO:0000313" key="11">
    <source>
        <dbReference type="Proteomes" id="UP001174909"/>
    </source>
</evidence>
<keyword evidence="7" id="KW-1133">Transmembrane helix</keyword>
<dbReference type="InterPro" id="IPR049883">
    <property type="entry name" value="NOTCH1_EGF-like"/>
</dbReference>
<keyword evidence="7" id="KW-0472">Membrane</keyword>
<dbReference type="InterPro" id="IPR051586">
    <property type="entry name" value="PKC-binding_NELL"/>
</dbReference>
<feature type="chain" id="PRO_5041428436" evidence="8">
    <location>
        <begin position="21"/>
        <end position="350"/>
    </location>
</feature>
<keyword evidence="5" id="KW-0325">Glycoprotein</keyword>
<dbReference type="PROSITE" id="PS01187">
    <property type="entry name" value="EGF_CA"/>
    <property type="match status" value="1"/>
</dbReference>
<dbReference type="Pfam" id="PF07645">
    <property type="entry name" value="EGF_CA"/>
    <property type="match status" value="3"/>
</dbReference>
<keyword evidence="2 8" id="KW-0732">Signal</keyword>
<keyword evidence="4" id="KW-1015">Disulfide bond</keyword>
<feature type="transmembrane region" description="Helical" evidence="7">
    <location>
        <begin position="304"/>
        <end position="327"/>
    </location>
</feature>
<keyword evidence="11" id="KW-1185">Reference proteome</keyword>
<feature type="signal peptide" evidence="8">
    <location>
        <begin position="1"/>
        <end position="20"/>
    </location>
</feature>
<dbReference type="PANTHER" id="PTHR24042">
    <property type="entry name" value="NEL HOMOLOG"/>
    <property type="match status" value="1"/>
</dbReference>
<feature type="domain" description="EGF-like" evidence="9">
    <location>
        <begin position="179"/>
        <end position="219"/>
    </location>
</feature>
<dbReference type="PANTHER" id="PTHR24042:SF5">
    <property type="entry name" value="EGF-LIKE CALCIUM-BINDING DOMAIN-CONTAINING PROTEIN"/>
    <property type="match status" value="1"/>
</dbReference>
<dbReference type="EMBL" id="CASHTH010002250">
    <property type="protein sequence ID" value="CAI8026921.1"/>
    <property type="molecule type" value="Genomic_DNA"/>
</dbReference>
<dbReference type="InterPro" id="IPR009030">
    <property type="entry name" value="Growth_fac_rcpt_cys_sf"/>
</dbReference>
<accession>A0AA35WS00</accession>
<reference evidence="10" key="1">
    <citation type="submission" date="2023-03" db="EMBL/GenBank/DDBJ databases">
        <authorList>
            <person name="Steffen K."/>
            <person name="Cardenas P."/>
        </authorList>
    </citation>
    <scope>NUCLEOTIDE SEQUENCE</scope>
</reference>
<keyword evidence="7" id="KW-0812">Transmembrane</keyword>
<evidence type="ECO:0000256" key="6">
    <source>
        <dbReference type="PROSITE-ProRule" id="PRU00076"/>
    </source>
</evidence>
<dbReference type="InterPro" id="IPR018097">
    <property type="entry name" value="EGF_Ca-bd_CS"/>
</dbReference>
<dbReference type="Proteomes" id="UP001174909">
    <property type="component" value="Unassembled WGS sequence"/>
</dbReference>
<dbReference type="GO" id="GO:0008201">
    <property type="term" value="F:heparin binding"/>
    <property type="evidence" value="ECO:0007669"/>
    <property type="project" value="TreeGrafter"/>
</dbReference>
<dbReference type="Pfam" id="PF12947">
    <property type="entry name" value="EGF_3"/>
    <property type="match status" value="1"/>
</dbReference>
<evidence type="ECO:0000256" key="4">
    <source>
        <dbReference type="ARBA" id="ARBA00023157"/>
    </source>
</evidence>
<dbReference type="PROSITE" id="PS01186">
    <property type="entry name" value="EGF_2"/>
    <property type="match status" value="2"/>
</dbReference>
<gene>
    <name evidence="10" type="ORF">GBAR_LOCUS15419</name>
</gene>
<feature type="domain" description="EGF-like" evidence="9">
    <location>
        <begin position="220"/>
        <end position="258"/>
    </location>
</feature>
<name>A0AA35WS00_GEOBA</name>
<dbReference type="SMART" id="SM00181">
    <property type="entry name" value="EGF"/>
    <property type="match status" value="4"/>
</dbReference>